<keyword evidence="5 7" id="KW-1133">Transmembrane helix</keyword>
<dbReference type="PANTHER" id="PTHR30614">
    <property type="entry name" value="MEMBRANE COMPONENT OF AMINO ACID ABC TRANSPORTER"/>
    <property type="match status" value="1"/>
</dbReference>
<dbReference type="InterPro" id="IPR035906">
    <property type="entry name" value="MetI-like_sf"/>
</dbReference>
<feature type="transmembrane region" description="Helical" evidence="7">
    <location>
        <begin position="101"/>
        <end position="125"/>
    </location>
</feature>
<comment type="similarity">
    <text evidence="7">Belongs to the binding-protein-dependent transport system permease family.</text>
</comment>
<dbReference type="InterPro" id="IPR000515">
    <property type="entry name" value="MetI-like"/>
</dbReference>
<keyword evidence="4 7" id="KW-0812">Transmembrane</keyword>
<organism evidence="9 10">
    <name type="scientific">Kribbella caucasensis</name>
    <dbReference type="NCBI Taxonomy" id="2512215"/>
    <lineage>
        <taxon>Bacteria</taxon>
        <taxon>Bacillati</taxon>
        <taxon>Actinomycetota</taxon>
        <taxon>Actinomycetes</taxon>
        <taxon>Propionibacteriales</taxon>
        <taxon>Kribbellaceae</taxon>
        <taxon>Kribbella</taxon>
    </lineage>
</organism>
<accession>A0A4R6JHZ4</accession>
<evidence type="ECO:0000256" key="4">
    <source>
        <dbReference type="ARBA" id="ARBA00022692"/>
    </source>
</evidence>
<dbReference type="Pfam" id="PF00528">
    <property type="entry name" value="BPD_transp_1"/>
    <property type="match status" value="1"/>
</dbReference>
<dbReference type="Gene3D" id="1.10.3720.10">
    <property type="entry name" value="MetI-like"/>
    <property type="match status" value="1"/>
</dbReference>
<comment type="caution">
    <text evidence="9">The sequence shown here is derived from an EMBL/GenBank/DDBJ whole genome shotgun (WGS) entry which is preliminary data.</text>
</comment>
<dbReference type="OrthoDB" id="4543034at2"/>
<name>A0A4R6JHZ4_9ACTN</name>
<dbReference type="PROSITE" id="PS50928">
    <property type="entry name" value="ABC_TM1"/>
    <property type="match status" value="1"/>
</dbReference>
<evidence type="ECO:0000259" key="8">
    <source>
        <dbReference type="PROSITE" id="PS50928"/>
    </source>
</evidence>
<evidence type="ECO:0000256" key="7">
    <source>
        <dbReference type="RuleBase" id="RU363032"/>
    </source>
</evidence>
<feature type="transmembrane region" description="Helical" evidence="7">
    <location>
        <begin position="16"/>
        <end position="36"/>
    </location>
</feature>
<dbReference type="NCBIfam" id="TIGR01726">
    <property type="entry name" value="HEQRo_perm_3TM"/>
    <property type="match status" value="1"/>
</dbReference>
<keyword evidence="3" id="KW-1003">Cell membrane</keyword>
<feature type="transmembrane region" description="Helical" evidence="7">
    <location>
        <begin position="237"/>
        <end position="258"/>
    </location>
</feature>
<feature type="transmembrane region" description="Helical" evidence="7">
    <location>
        <begin position="137"/>
        <end position="158"/>
    </location>
</feature>
<gene>
    <name evidence="9" type="ORF">EV643_12841</name>
</gene>
<evidence type="ECO:0000256" key="2">
    <source>
        <dbReference type="ARBA" id="ARBA00022448"/>
    </source>
</evidence>
<keyword evidence="6 7" id="KW-0472">Membrane</keyword>
<feature type="transmembrane region" description="Helical" evidence="7">
    <location>
        <begin position="62"/>
        <end position="89"/>
    </location>
</feature>
<evidence type="ECO:0000256" key="6">
    <source>
        <dbReference type="ARBA" id="ARBA00023136"/>
    </source>
</evidence>
<dbReference type="GO" id="GO:0022857">
    <property type="term" value="F:transmembrane transporter activity"/>
    <property type="evidence" value="ECO:0007669"/>
    <property type="project" value="InterPro"/>
</dbReference>
<comment type="subcellular location">
    <subcellularLocation>
        <location evidence="1 7">Cell membrane</location>
        <topology evidence="1 7">Multi-pass membrane protein</topology>
    </subcellularLocation>
</comment>
<feature type="domain" description="ABC transmembrane type-1" evidence="8">
    <location>
        <begin position="67"/>
        <end position="258"/>
    </location>
</feature>
<dbReference type="RefSeq" id="WP_133804970.1">
    <property type="nucleotide sequence ID" value="NZ_SNWQ01000028.1"/>
</dbReference>
<dbReference type="Proteomes" id="UP000295388">
    <property type="component" value="Unassembled WGS sequence"/>
</dbReference>
<dbReference type="GO" id="GO:0043190">
    <property type="term" value="C:ATP-binding cassette (ABC) transporter complex"/>
    <property type="evidence" value="ECO:0007669"/>
    <property type="project" value="InterPro"/>
</dbReference>
<reference evidence="9 10" key="1">
    <citation type="submission" date="2019-03" db="EMBL/GenBank/DDBJ databases">
        <title>Genomic Encyclopedia of Type Strains, Phase III (KMG-III): the genomes of soil and plant-associated and newly described type strains.</title>
        <authorList>
            <person name="Whitman W."/>
        </authorList>
    </citation>
    <scope>NUCLEOTIDE SEQUENCE [LARGE SCALE GENOMIC DNA]</scope>
    <source>
        <strain evidence="9 10">VKM Ac-2527</strain>
    </source>
</reference>
<evidence type="ECO:0000256" key="3">
    <source>
        <dbReference type="ARBA" id="ARBA00022475"/>
    </source>
</evidence>
<keyword evidence="10" id="KW-1185">Reference proteome</keyword>
<dbReference type="PANTHER" id="PTHR30614:SF21">
    <property type="entry name" value="AMINO ACID ABC TRANSPORTER PERMEASE"/>
    <property type="match status" value="1"/>
</dbReference>
<dbReference type="SUPFAM" id="SSF161098">
    <property type="entry name" value="MetI-like"/>
    <property type="match status" value="1"/>
</dbReference>
<evidence type="ECO:0000313" key="9">
    <source>
        <dbReference type="EMBL" id="TDO34256.1"/>
    </source>
</evidence>
<keyword evidence="2 7" id="KW-0813">Transport</keyword>
<dbReference type="AlphaFoldDB" id="A0A4R6JHZ4"/>
<sequence>MSSVLFDAPGPRAKRTYRLVGVASIVAVALALWFVIGKLDEKGQLTAAKWKPFLTGEIWTEYLIPGLIGTLTAAAIAMVLALTIGTLLGVGRLSAQPWIRLPCGVVVEFFRSVPVLLMMLFTYALYANYDLFPPDRLALAAVVTGLTLYNGSVVAELVRSGVHSLPKGQSEAAMAIGLTTGKTMRLVLLPQAITAMLPAIVGQLVVVLKDTALGYIITYEELLRKAEQIGNFKVNLLPALIVVGAIFVIVNYFVGVIAQRVEARTRRRGHTAAPPLPPDQIDQAAVAIAAAAADPRSGGTA</sequence>
<dbReference type="EMBL" id="SNWQ01000028">
    <property type="protein sequence ID" value="TDO34256.1"/>
    <property type="molecule type" value="Genomic_DNA"/>
</dbReference>
<evidence type="ECO:0000256" key="5">
    <source>
        <dbReference type="ARBA" id="ARBA00022989"/>
    </source>
</evidence>
<proteinExistence type="inferred from homology"/>
<feature type="transmembrane region" description="Helical" evidence="7">
    <location>
        <begin position="192"/>
        <end position="217"/>
    </location>
</feature>
<dbReference type="GO" id="GO:0006865">
    <property type="term" value="P:amino acid transport"/>
    <property type="evidence" value="ECO:0007669"/>
    <property type="project" value="TreeGrafter"/>
</dbReference>
<protein>
    <submittedName>
        <fullName evidence="9">Glutamate transport system permease protein</fullName>
    </submittedName>
</protein>
<evidence type="ECO:0000256" key="1">
    <source>
        <dbReference type="ARBA" id="ARBA00004651"/>
    </source>
</evidence>
<evidence type="ECO:0000313" key="10">
    <source>
        <dbReference type="Proteomes" id="UP000295388"/>
    </source>
</evidence>
<dbReference type="CDD" id="cd06261">
    <property type="entry name" value="TM_PBP2"/>
    <property type="match status" value="1"/>
</dbReference>
<dbReference type="InterPro" id="IPR010065">
    <property type="entry name" value="AA_ABC_transptr_permease_3TM"/>
</dbReference>
<dbReference type="InterPro" id="IPR043429">
    <property type="entry name" value="ArtM/GltK/GlnP/TcyL/YhdX-like"/>
</dbReference>